<dbReference type="Pfam" id="PF02321">
    <property type="entry name" value="OEP"/>
    <property type="match status" value="1"/>
</dbReference>
<keyword evidence="4" id="KW-1134">Transmembrane beta strand</keyword>
<gene>
    <name evidence="9" type="ORF">EDD80_102201</name>
</gene>
<dbReference type="GO" id="GO:0015562">
    <property type="term" value="F:efflux transmembrane transporter activity"/>
    <property type="evidence" value="ECO:0007669"/>
    <property type="project" value="InterPro"/>
</dbReference>
<protein>
    <submittedName>
        <fullName evidence="9">Outer membrane protein TolC</fullName>
    </submittedName>
</protein>
<dbReference type="EMBL" id="SMAD01000002">
    <property type="protein sequence ID" value="TCS89010.1"/>
    <property type="molecule type" value="Genomic_DNA"/>
</dbReference>
<dbReference type="Proteomes" id="UP000295807">
    <property type="component" value="Unassembled WGS sequence"/>
</dbReference>
<evidence type="ECO:0000313" key="10">
    <source>
        <dbReference type="Proteomes" id="UP000295807"/>
    </source>
</evidence>
<dbReference type="AlphaFoldDB" id="A0A4R3KX00"/>
<keyword evidence="3" id="KW-0813">Transport</keyword>
<dbReference type="GO" id="GO:0009279">
    <property type="term" value="C:cell outer membrane"/>
    <property type="evidence" value="ECO:0007669"/>
    <property type="project" value="UniProtKB-SubCell"/>
</dbReference>
<keyword evidence="10" id="KW-1185">Reference proteome</keyword>
<dbReference type="GO" id="GO:1990281">
    <property type="term" value="C:efflux pump complex"/>
    <property type="evidence" value="ECO:0007669"/>
    <property type="project" value="TreeGrafter"/>
</dbReference>
<organism evidence="9 10">
    <name type="scientific">Anseongella ginsenosidimutans</name>
    <dbReference type="NCBI Taxonomy" id="496056"/>
    <lineage>
        <taxon>Bacteria</taxon>
        <taxon>Pseudomonadati</taxon>
        <taxon>Bacteroidota</taxon>
        <taxon>Sphingobacteriia</taxon>
        <taxon>Sphingobacteriales</taxon>
        <taxon>Sphingobacteriaceae</taxon>
        <taxon>Anseongella</taxon>
    </lineage>
</organism>
<dbReference type="InterPro" id="IPR003423">
    <property type="entry name" value="OMP_efflux"/>
</dbReference>
<proteinExistence type="inferred from homology"/>
<evidence type="ECO:0000256" key="5">
    <source>
        <dbReference type="ARBA" id="ARBA00022692"/>
    </source>
</evidence>
<evidence type="ECO:0000256" key="6">
    <source>
        <dbReference type="ARBA" id="ARBA00023136"/>
    </source>
</evidence>
<feature type="compositionally biased region" description="Polar residues" evidence="8">
    <location>
        <begin position="38"/>
        <end position="65"/>
    </location>
</feature>
<dbReference type="PANTHER" id="PTHR30026">
    <property type="entry name" value="OUTER MEMBRANE PROTEIN TOLC"/>
    <property type="match status" value="1"/>
</dbReference>
<name>A0A4R3KX00_9SPHI</name>
<dbReference type="PANTHER" id="PTHR30026:SF20">
    <property type="entry name" value="OUTER MEMBRANE PROTEIN TOLC"/>
    <property type="match status" value="1"/>
</dbReference>
<sequence>MIKQIPIQKRLAIALLGGVFLVSQPSLLMSQPAGLTNVPMTRGQQLSGPADGQQPSRPGTRQQPSGPADGPLTLEECHALARENYPLIKKLDLISKSSTYSLANASRLYLPQLSISGQASYQSGTVNFSDALGGALPPGVSVPSLSKDQYKITAEVNQTLYDGGAISNRRAAIKAGDALEKQQVEVALHALNERVNQVYFSILLMEEQLRQNETRKADLESSAQKVAAALKYGTAFLSNLDEIKAEIINANMASIQFHSNRKAYLHMLGLLIDRELGDSTRLTMPAAAVPEPVINRPELELYQLQKDLLEVEEKKLRTAYRPKLSAFFQGAYGRPTLNFIADDFSPWYITGARLTWNFGSLYTLKNDKRNLEIRRKTIDLEKETFLLNTHLSMRQENEEIRKYRELIAEDEKAIKLRASVRKAAEAQLENGVITTHDYINQLNAENLARQTLILHKIRLLQAQYNYRHTTGN</sequence>
<keyword evidence="6" id="KW-0472">Membrane</keyword>
<reference evidence="9 10" key="1">
    <citation type="submission" date="2019-03" db="EMBL/GenBank/DDBJ databases">
        <title>Genomic Encyclopedia of Type Strains, Phase IV (KMG-IV): sequencing the most valuable type-strain genomes for metagenomic binning, comparative biology and taxonomic classification.</title>
        <authorList>
            <person name="Goeker M."/>
        </authorList>
    </citation>
    <scope>NUCLEOTIDE SEQUENCE [LARGE SCALE GENOMIC DNA]</scope>
    <source>
        <strain evidence="9 10">DSM 21100</strain>
    </source>
</reference>
<evidence type="ECO:0000256" key="8">
    <source>
        <dbReference type="SAM" id="MobiDB-lite"/>
    </source>
</evidence>
<evidence type="ECO:0000256" key="7">
    <source>
        <dbReference type="ARBA" id="ARBA00023237"/>
    </source>
</evidence>
<feature type="region of interest" description="Disordered" evidence="8">
    <location>
        <begin position="38"/>
        <end position="72"/>
    </location>
</feature>
<comment type="subcellular location">
    <subcellularLocation>
        <location evidence="1">Cell outer membrane</location>
    </subcellularLocation>
</comment>
<evidence type="ECO:0000256" key="3">
    <source>
        <dbReference type="ARBA" id="ARBA00022448"/>
    </source>
</evidence>
<dbReference type="InterPro" id="IPR051906">
    <property type="entry name" value="TolC-like"/>
</dbReference>
<keyword evidence="7" id="KW-0998">Cell outer membrane</keyword>
<evidence type="ECO:0000256" key="1">
    <source>
        <dbReference type="ARBA" id="ARBA00004442"/>
    </source>
</evidence>
<evidence type="ECO:0000256" key="2">
    <source>
        <dbReference type="ARBA" id="ARBA00007613"/>
    </source>
</evidence>
<comment type="similarity">
    <text evidence="2">Belongs to the outer membrane factor (OMF) (TC 1.B.17) family.</text>
</comment>
<dbReference type="RefSeq" id="WP_243699143.1">
    <property type="nucleotide sequence ID" value="NZ_SMAD01000002.1"/>
</dbReference>
<evidence type="ECO:0000256" key="4">
    <source>
        <dbReference type="ARBA" id="ARBA00022452"/>
    </source>
</evidence>
<dbReference type="SUPFAM" id="SSF56954">
    <property type="entry name" value="Outer membrane efflux proteins (OEP)"/>
    <property type="match status" value="1"/>
</dbReference>
<accession>A0A4R3KX00</accession>
<comment type="caution">
    <text evidence="9">The sequence shown here is derived from an EMBL/GenBank/DDBJ whole genome shotgun (WGS) entry which is preliminary data.</text>
</comment>
<dbReference type="GO" id="GO:0015288">
    <property type="term" value="F:porin activity"/>
    <property type="evidence" value="ECO:0007669"/>
    <property type="project" value="TreeGrafter"/>
</dbReference>
<dbReference type="Gene3D" id="1.20.1600.10">
    <property type="entry name" value="Outer membrane efflux proteins (OEP)"/>
    <property type="match status" value="1"/>
</dbReference>
<keyword evidence="5" id="KW-0812">Transmembrane</keyword>
<evidence type="ECO:0000313" key="9">
    <source>
        <dbReference type="EMBL" id="TCS89010.1"/>
    </source>
</evidence>